<protein>
    <submittedName>
        <fullName evidence="5">Transcriptional regulator</fullName>
    </submittedName>
</protein>
<accession>A0A2D0N9J3</accession>
<dbReference type="Gene3D" id="1.10.10.10">
    <property type="entry name" value="Winged helix-like DNA-binding domain superfamily/Winged helix DNA-binding domain"/>
    <property type="match status" value="1"/>
</dbReference>
<dbReference type="SUPFAM" id="SSF46785">
    <property type="entry name" value="Winged helix' DNA-binding domain"/>
    <property type="match status" value="1"/>
</dbReference>
<keyword evidence="3" id="KW-0238">DNA-binding</keyword>
<keyword evidence="6" id="KW-1185">Reference proteome</keyword>
<comment type="similarity">
    <text evidence="1">Belongs to the BlaI transcriptional regulatory family.</text>
</comment>
<dbReference type="AlphaFoldDB" id="A0A2D0N9J3"/>
<dbReference type="GO" id="GO:0003677">
    <property type="term" value="F:DNA binding"/>
    <property type="evidence" value="ECO:0007669"/>
    <property type="project" value="UniProtKB-KW"/>
</dbReference>
<dbReference type="GO" id="GO:0045892">
    <property type="term" value="P:negative regulation of DNA-templated transcription"/>
    <property type="evidence" value="ECO:0007669"/>
    <property type="project" value="InterPro"/>
</dbReference>
<keyword evidence="2" id="KW-0805">Transcription regulation</keyword>
<evidence type="ECO:0000256" key="3">
    <source>
        <dbReference type="ARBA" id="ARBA00023125"/>
    </source>
</evidence>
<evidence type="ECO:0000256" key="1">
    <source>
        <dbReference type="ARBA" id="ARBA00011046"/>
    </source>
</evidence>
<proteinExistence type="inferred from homology"/>
<dbReference type="InterPro" id="IPR036390">
    <property type="entry name" value="WH_DNA-bd_sf"/>
</dbReference>
<organism evidence="5 6">
    <name type="scientific">Flavilitoribacter nigricans (strain ATCC 23147 / DSM 23189 / NBRC 102662 / NCIMB 1420 / SS-2)</name>
    <name type="common">Lewinella nigricans</name>
    <dbReference type="NCBI Taxonomy" id="1122177"/>
    <lineage>
        <taxon>Bacteria</taxon>
        <taxon>Pseudomonadati</taxon>
        <taxon>Bacteroidota</taxon>
        <taxon>Saprospiria</taxon>
        <taxon>Saprospirales</taxon>
        <taxon>Lewinellaceae</taxon>
        <taxon>Flavilitoribacter</taxon>
    </lineage>
</organism>
<dbReference type="RefSeq" id="WP_099151694.1">
    <property type="nucleotide sequence ID" value="NZ_PDUD01000023.1"/>
</dbReference>
<comment type="caution">
    <text evidence="5">The sequence shown here is derived from an EMBL/GenBank/DDBJ whole genome shotgun (WGS) entry which is preliminary data.</text>
</comment>
<dbReference type="Gene3D" id="1.10.4040.10">
    <property type="entry name" value="Penicillinase repressor domain"/>
    <property type="match status" value="1"/>
</dbReference>
<evidence type="ECO:0000313" key="6">
    <source>
        <dbReference type="Proteomes" id="UP000223913"/>
    </source>
</evidence>
<dbReference type="InterPro" id="IPR036388">
    <property type="entry name" value="WH-like_DNA-bd_sf"/>
</dbReference>
<dbReference type="PIRSF" id="PIRSF019455">
    <property type="entry name" value="CopR_AtkY"/>
    <property type="match status" value="1"/>
</dbReference>
<evidence type="ECO:0000256" key="4">
    <source>
        <dbReference type="ARBA" id="ARBA00023163"/>
    </source>
</evidence>
<gene>
    <name evidence="5" type="ORF">CRP01_19195</name>
</gene>
<reference evidence="5 6" key="1">
    <citation type="submission" date="2017-10" db="EMBL/GenBank/DDBJ databases">
        <title>The draft genome sequence of Lewinella nigricans NBRC 102662.</title>
        <authorList>
            <person name="Wang K."/>
        </authorList>
    </citation>
    <scope>NUCLEOTIDE SEQUENCE [LARGE SCALE GENOMIC DNA]</scope>
    <source>
        <strain evidence="5 6">NBRC 102662</strain>
    </source>
</reference>
<dbReference type="OrthoDB" id="1098508at2"/>
<dbReference type="Pfam" id="PF03965">
    <property type="entry name" value="Penicillinase_R"/>
    <property type="match status" value="1"/>
</dbReference>
<sequence>MKELTKREEQIMEIVWRLQEAFIRDIVNEFPEPQPHYNTVATIVKILEKKGVLQSEMIGNSNQYRPTQDFAAYREEYLESVKEKFFDNSLPKMLAHFAKKEKLSESEKEELIRIIKSK</sequence>
<keyword evidence="4" id="KW-0804">Transcription</keyword>
<dbReference type="InterPro" id="IPR005650">
    <property type="entry name" value="BlaI_family"/>
</dbReference>
<name>A0A2D0N9J3_FLAN2</name>
<evidence type="ECO:0000313" key="5">
    <source>
        <dbReference type="EMBL" id="PHN05147.1"/>
    </source>
</evidence>
<dbReference type="EMBL" id="PDUD01000023">
    <property type="protein sequence ID" value="PHN05147.1"/>
    <property type="molecule type" value="Genomic_DNA"/>
</dbReference>
<evidence type="ECO:0000256" key="2">
    <source>
        <dbReference type="ARBA" id="ARBA00023015"/>
    </source>
</evidence>
<dbReference type="Proteomes" id="UP000223913">
    <property type="component" value="Unassembled WGS sequence"/>
</dbReference>